<comment type="caution">
    <text evidence="2">The sequence shown here is derived from an EMBL/GenBank/DDBJ whole genome shotgun (WGS) entry which is preliminary data.</text>
</comment>
<evidence type="ECO:0000313" key="3">
    <source>
        <dbReference type="Proteomes" id="UP000192578"/>
    </source>
</evidence>
<organism evidence="2 3">
    <name type="scientific">Hypsibius exemplaris</name>
    <name type="common">Freshwater tardigrade</name>
    <dbReference type="NCBI Taxonomy" id="2072580"/>
    <lineage>
        <taxon>Eukaryota</taxon>
        <taxon>Metazoa</taxon>
        <taxon>Ecdysozoa</taxon>
        <taxon>Tardigrada</taxon>
        <taxon>Eutardigrada</taxon>
        <taxon>Parachela</taxon>
        <taxon>Hypsibioidea</taxon>
        <taxon>Hypsibiidae</taxon>
        <taxon>Hypsibius</taxon>
    </lineage>
</organism>
<feature type="region of interest" description="Disordered" evidence="1">
    <location>
        <begin position="89"/>
        <end position="122"/>
    </location>
</feature>
<name>A0A9X6NIQ3_HYPEX</name>
<feature type="compositionally biased region" description="Polar residues" evidence="1">
    <location>
        <begin position="95"/>
        <end position="112"/>
    </location>
</feature>
<dbReference type="EMBL" id="MTYJ01000319">
    <property type="protein sequence ID" value="OWA53401.1"/>
    <property type="molecule type" value="Genomic_DNA"/>
</dbReference>
<gene>
    <name evidence="2" type="ORF">BV898_17832</name>
</gene>
<sequence>MLPCATDGLNTHCRDGVSRVNSYGDDSRTPSNGPEHRPGCGGNGERPQPTSISAKGLRRDCPGIEERKDSTVTPTRTHLNVEAKLGFHIEGRGFQSPSPTARETEASTHSQNPPTPELTERNLSAFWSVVRLPDQEPGGGGVNNRRIHQVL</sequence>
<feature type="compositionally biased region" description="Basic and acidic residues" evidence="1">
    <location>
        <begin position="57"/>
        <end position="70"/>
    </location>
</feature>
<feature type="region of interest" description="Disordered" evidence="1">
    <location>
        <begin position="132"/>
        <end position="151"/>
    </location>
</feature>
<evidence type="ECO:0000256" key="1">
    <source>
        <dbReference type="SAM" id="MobiDB-lite"/>
    </source>
</evidence>
<dbReference type="Proteomes" id="UP000192578">
    <property type="component" value="Unassembled WGS sequence"/>
</dbReference>
<feature type="region of interest" description="Disordered" evidence="1">
    <location>
        <begin position="1"/>
        <end position="73"/>
    </location>
</feature>
<evidence type="ECO:0000313" key="2">
    <source>
        <dbReference type="EMBL" id="OWA53401.1"/>
    </source>
</evidence>
<keyword evidence="3" id="KW-1185">Reference proteome</keyword>
<protein>
    <submittedName>
        <fullName evidence="2">Uncharacterized protein</fullName>
    </submittedName>
</protein>
<reference evidence="3" key="1">
    <citation type="submission" date="2017-01" db="EMBL/GenBank/DDBJ databases">
        <title>Comparative genomics of anhydrobiosis in the tardigrade Hypsibius dujardini.</title>
        <authorList>
            <person name="Yoshida Y."/>
            <person name="Koutsovoulos G."/>
            <person name="Laetsch D."/>
            <person name="Stevens L."/>
            <person name="Kumar S."/>
            <person name="Horikawa D."/>
            <person name="Ishino K."/>
            <person name="Komine S."/>
            <person name="Tomita M."/>
            <person name="Blaxter M."/>
            <person name="Arakawa K."/>
        </authorList>
    </citation>
    <scope>NUCLEOTIDE SEQUENCE [LARGE SCALE GENOMIC DNA]</scope>
    <source>
        <strain evidence="3">Z151</strain>
    </source>
</reference>
<proteinExistence type="predicted"/>
<dbReference type="AlphaFoldDB" id="A0A9X6NIQ3"/>
<accession>A0A9X6NIQ3</accession>